<dbReference type="AlphaFoldDB" id="A0A7M1SP63"/>
<dbReference type="InterPro" id="IPR049492">
    <property type="entry name" value="BD-FAE-like_dom"/>
</dbReference>
<dbReference type="EMBL" id="CP063169">
    <property type="protein sequence ID" value="QOR69366.1"/>
    <property type="molecule type" value="Genomic_DNA"/>
</dbReference>
<name>A0A7M1SP63_9MICO</name>
<gene>
    <name evidence="4" type="ORF">IM660_11720</name>
</gene>
<dbReference type="SUPFAM" id="SSF53474">
    <property type="entry name" value="alpha/beta-Hydrolases"/>
    <property type="match status" value="1"/>
</dbReference>
<dbReference type="GO" id="GO:0016787">
    <property type="term" value="F:hydrolase activity"/>
    <property type="evidence" value="ECO:0007669"/>
    <property type="project" value="UniProtKB-KW"/>
</dbReference>
<feature type="signal peptide" evidence="2">
    <location>
        <begin position="1"/>
        <end position="22"/>
    </location>
</feature>
<dbReference type="Gene3D" id="3.40.50.1820">
    <property type="entry name" value="alpha/beta hydrolase"/>
    <property type="match status" value="1"/>
</dbReference>
<evidence type="ECO:0000313" key="5">
    <source>
        <dbReference type="Proteomes" id="UP000593758"/>
    </source>
</evidence>
<organism evidence="4 5">
    <name type="scientific">Ruania alkalisoli</name>
    <dbReference type="NCBI Taxonomy" id="2779775"/>
    <lineage>
        <taxon>Bacteria</taxon>
        <taxon>Bacillati</taxon>
        <taxon>Actinomycetota</taxon>
        <taxon>Actinomycetes</taxon>
        <taxon>Micrococcales</taxon>
        <taxon>Ruaniaceae</taxon>
        <taxon>Ruania</taxon>
    </lineage>
</organism>
<dbReference type="Proteomes" id="UP000593758">
    <property type="component" value="Chromosome"/>
</dbReference>
<dbReference type="Pfam" id="PF20434">
    <property type="entry name" value="BD-FAE"/>
    <property type="match status" value="1"/>
</dbReference>
<dbReference type="PANTHER" id="PTHR48081">
    <property type="entry name" value="AB HYDROLASE SUPERFAMILY PROTEIN C4A8.06C"/>
    <property type="match status" value="1"/>
</dbReference>
<dbReference type="RefSeq" id="WP_193495693.1">
    <property type="nucleotide sequence ID" value="NZ_CP063169.1"/>
</dbReference>
<keyword evidence="1 4" id="KW-0378">Hydrolase</keyword>
<accession>A0A7M1SP63</accession>
<feature type="chain" id="PRO_5039102631" evidence="2">
    <location>
        <begin position="23"/>
        <end position="279"/>
    </location>
</feature>
<dbReference type="KEGG" id="halt:IM660_11720"/>
<keyword evidence="2" id="KW-0732">Signal</keyword>
<dbReference type="InterPro" id="IPR050300">
    <property type="entry name" value="GDXG_lipolytic_enzyme"/>
</dbReference>
<evidence type="ECO:0000259" key="3">
    <source>
        <dbReference type="Pfam" id="PF20434"/>
    </source>
</evidence>
<proteinExistence type="predicted"/>
<dbReference type="PANTHER" id="PTHR48081:SF13">
    <property type="entry name" value="ALPHA_BETA HYDROLASE"/>
    <property type="match status" value="1"/>
</dbReference>
<protein>
    <submittedName>
        <fullName evidence="4">Alpha/beta hydrolase</fullName>
    </submittedName>
</protein>
<evidence type="ECO:0000313" key="4">
    <source>
        <dbReference type="EMBL" id="QOR69366.1"/>
    </source>
</evidence>
<evidence type="ECO:0000256" key="1">
    <source>
        <dbReference type="ARBA" id="ARBA00022801"/>
    </source>
</evidence>
<dbReference type="InterPro" id="IPR029058">
    <property type="entry name" value="AB_hydrolase_fold"/>
</dbReference>
<reference evidence="4 5" key="1">
    <citation type="submission" date="2020-10" db="EMBL/GenBank/DDBJ databases">
        <title>Haloactinobacterium sp. RN3S43, a bacterium isolated from saline soil.</title>
        <authorList>
            <person name="Sun J.-Q."/>
        </authorList>
    </citation>
    <scope>NUCLEOTIDE SEQUENCE [LARGE SCALE GENOMIC DNA]</scope>
    <source>
        <strain evidence="4 5">RN3S43</strain>
    </source>
</reference>
<dbReference type="PROSITE" id="PS51257">
    <property type="entry name" value="PROKAR_LIPOPROTEIN"/>
    <property type="match status" value="1"/>
</dbReference>
<keyword evidence="5" id="KW-1185">Reference proteome</keyword>
<evidence type="ECO:0000256" key="2">
    <source>
        <dbReference type="SAM" id="SignalP"/>
    </source>
</evidence>
<feature type="domain" description="BD-FAE-like" evidence="3">
    <location>
        <begin position="55"/>
        <end position="229"/>
    </location>
</feature>
<sequence length="279" mass="28941">MRRRLGVLVLFAAVLAACSASPQPPTAEVTSRIEYGSAPEQFGDLGVPGGIPGGQSRPVVVLIHGGFWQAGYGLGFMERLAEDLVERGYVTWNVEYRKVGEPGGGYPGTLEDVDAAIEHLAALAADGHPIDLELVVVVGHSAGGHLSLWAGTRDDAEVEPVLVVGQAPVPVPDLVAAARSGMGGSAVRDFMGGTPDDVPAAYAAASPAERLPGTVPQLVVQRGADPVIPEPYVAGYFERAREAGAAIEYVVDDEADHGTPIDPGSDLWDAVVERLPAPG</sequence>